<evidence type="ECO:0000256" key="8">
    <source>
        <dbReference type="ARBA" id="ARBA00049934"/>
    </source>
</evidence>
<dbReference type="PANTHER" id="PTHR30038">
    <property type="entry name" value="ALDEHYDE FERREDOXIN OXIDOREDUCTASE"/>
    <property type="match status" value="1"/>
</dbReference>
<dbReference type="AlphaFoldDB" id="A0A916J3W5"/>
<dbReference type="InterPro" id="IPR001203">
    <property type="entry name" value="OxRdtase_Ald_Fedxn_C"/>
</dbReference>
<feature type="domain" description="Aldehyde ferredoxin oxidoreductase N-terminal" evidence="9">
    <location>
        <begin position="7"/>
        <end position="208"/>
    </location>
</feature>
<dbReference type="RefSeq" id="WP_220634806.1">
    <property type="nucleotide sequence ID" value="NZ_CAJQUM010000001.1"/>
</dbReference>
<proteinExistence type="inferred from homology"/>
<dbReference type="InterPro" id="IPR013984">
    <property type="entry name" value="Ald_Fedxn_OxRdtase_dom2"/>
</dbReference>
<keyword evidence="4" id="KW-0479">Metal-binding</keyword>
<dbReference type="InterPro" id="IPR013985">
    <property type="entry name" value="Ald_Fedxn_OxRdtase_dom3"/>
</dbReference>
<dbReference type="Pfam" id="PF02730">
    <property type="entry name" value="AFOR_N"/>
    <property type="match status" value="1"/>
</dbReference>
<evidence type="ECO:0000256" key="5">
    <source>
        <dbReference type="ARBA" id="ARBA00023002"/>
    </source>
</evidence>
<dbReference type="Proteomes" id="UP000742786">
    <property type="component" value="Unassembled WGS sequence"/>
</dbReference>
<evidence type="ECO:0000256" key="6">
    <source>
        <dbReference type="ARBA" id="ARBA00023004"/>
    </source>
</evidence>
<gene>
    <name evidence="10" type="primary">ydhV</name>
    <name evidence="10" type="ORF">GTOL_10645</name>
</gene>
<keyword evidence="6" id="KW-0408">Iron</keyword>
<dbReference type="InterPro" id="IPR036021">
    <property type="entry name" value="Tungsten_al_ferr_oxy-like_C"/>
</dbReference>
<dbReference type="InterPro" id="IPR013983">
    <property type="entry name" value="Ald_Fedxn_OxRdtase_N"/>
</dbReference>
<dbReference type="EMBL" id="CAJQUM010000001">
    <property type="protein sequence ID" value="CAG4882763.1"/>
    <property type="molecule type" value="Genomic_DNA"/>
</dbReference>
<comment type="cofactor">
    <cofactor evidence="1">
        <name>[4Fe-4S] cluster</name>
        <dbReference type="ChEBI" id="CHEBI:49883"/>
    </cofactor>
</comment>
<dbReference type="GO" id="GO:0009055">
    <property type="term" value="F:electron transfer activity"/>
    <property type="evidence" value="ECO:0007669"/>
    <property type="project" value="InterPro"/>
</dbReference>
<evidence type="ECO:0000256" key="7">
    <source>
        <dbReference type="ARBA" id="ARBA00023014"/>
    </source>
</evidence>
<keyword evidence="7" id="KW-0411">Iron-sulfur</keyword>
<evidence type="ECO:0000256" key="1">
    <source>
        <dbReference type="ARBA" id="ARBA00001966"/>
    </source>
</evidence>
<comment type="caution">
    <text evidence="10">The sequence shown here is derived from an EMBL/GenBank/DDBJ whole genome shotgun (WGS) entry which is preliminary data.</text>
</comment>
<evidence type="ECO:0000313" key="10">
    <source>
        <dbReference type="EMBL" id="CAG4882763.1"/>
    </source>
</evidence>
<accession>A0A916J3W5</accession>
<comment type="similarity">
    <text evidence="2">Belongs to the AOR/FOR family.</text>
</comment>
<dbReference type="PANTHER" id="PTHR30038:SF7">
    <property type="entry name" value="TUNGSTEN-CONTAINING GLYCERALDEHYDE-3-PHOSPHATE:FERREDOXIN OXIDOREDUCTASE"/>
    <property type="match status" value="1"/>
</dbReference>
<keyword evidence="11" id="KW-1185">Reference proteome</keyword>
<keyword evidence="5 10" id="KW-0560">Oxidoreductase</keyword>
<dbReference type="GO" id="GO:0046872">
    <property type="term" value="F:metal ion binding"/>
    <property type="evidence" value="ECO:0007669"/>
    <property type="project" value="UniProtKB-KW"/>
</dbReference>
<dbReference type="GO" id="GO:0016625">
    <property type="term" value="F:oxidoreductase activity, acting on the aldehyde or oxo group of donors, iron-sulfur protein as acceptor"/>
    <property type="evidence" value="ECO:0007669"/>
    <property type="project" value="InterPro"/>
</dbReference>
<evidence type="ECO:0000256" key="2">
    <source>
        <dbReference type="ARBA" id="ARBA00011032"/>
    </source>
</evidence>
<sequence>MAYGTSGKILRVDLTRSSFRSENFDEEFYRLYPGGKALAGYLLLKELAPGTDALAPENILVIANGLLTGAPFSASTRFTMAARSPLTGTYGESEAGGYWGPELKTAGYEAIVITGRAEHPTYLMIRDDKVELRDARALWGCEPEEVQNRIRAEMADKHVRVLQIGMGGENCVRYAAVSNELRHYNGRTGMGAVMGSKNLKAIAVRGTGHYRDNAHDIEPITEIARSLSKRVKEHPQAWDLQVKGTPDLVGAFNAGGFLPTRNFRQGVFEGVDNIKWEAYEKQILSARKTCYACAVRCKREVKVDDRYQVSDAYGGPEYETVEGFGGYCGVDDLQAIAKANELCDRYTLDTISTSSTIAFAMECFEHGLIGLKDTGGLDLRFGNAEAVLKAIELIARREGIGNLLAEGSKRAAEVIGGDAHLFSIQVKGMELAMHDPRGKVGVGIGYAIGEYGGDHLYSVHDPLVANPESITFKGAEPLSVAALPPRELGAAKARNYAILENWSSFGKVVGLCYFGPAPRSFMQVDEVLTAVRAATGWNELTIEDLLRIGERATNLARAFNVLNGFSRKDDTLPERMFQPLENGPMAGATMPREEFQQTMDEVYRLKGWSLDTTAPTRGRLHELGIEWVADLLGV</sequence>
<evidence type="ECO:0000256" key="3">
    <source>
        <dbReference type="ARBA" id="ARBA00022485"/>
    </source>
</evidence>
<dbReference type="SMART" id="SM00790">
    <property type="entry name" value="AFOR_N"/>
    <property type="match status" value="1"/>
</dbReference>
<dbReference type="EC" id="1.-.-.-" evidence="10"/>
<dbReference type="GO" id="GO:0051539">
    <property type="term" value="F:4 iron, 4 sulfur cluster binding"/>
    <property type="evidence" value="ECO:0007669"/>
    <property type="project" value="UniProtKB-KW"/>
</dbReference>
<evidence type="ECO:0000313" key="11">
    <source>
        <dbReference type="Proteomes" id="UP000742786"/>
    </source>
</evidence>
<dbReference type="Gene3D" id="1.10.569.10">
    <property type="entry name" value="Aldehyde Ferredoxin Oxidoreductase Protein, subunit A, domain 2"/>
    <property type="match status" value="1"/>
</dbReference>
<dbReference type="SUPFAM" id="SSF48310">
    <property type="entry name" value="Aldehyde ferredoxin oxidoreductase, C-terminal domains"/>
    <property type="match status" value="1"/>
</dbReference>
<reference evidence="10" key="1">
    <citation type="submission" date="2021-04" db="EMBL/GenBank/DDBJ databases">
        <authorList>
            <person name="Hornung B."/>
        </authorList>
    </citation>
    <scope>NUCLEOTIDE SEQUENCE</scope>
    <source>
        <strain evidence="10">G5G6</strain>
    </source>
</reference>
<dbReference type="InterPro" id="IPR036503">
    <property type="entry name" value="Ald_Fedxn_OxRdtase_N_sf"/>
</dbReference>
<protein>
    <submittedName>
        <fullName evidence="10">Oxidoreductase YdhV</fullName>
        <ecNumber evidence="10">1.-.-.-</ecNumber>
    </submittedName>
</protein>
<name>A0A916J3W5_9PROT</name>
<dbReference type="Pfam" id="PF01314">
    <property type="entry name" value="AFOR_C"/>
    <property type="match status" value="1"/>
</dbReference>
<organism evidence="10 11">
    <name type="scientific">Georgfuchsia toluolica</name>
    <dbReference type="NCBI Taxonomy" id="424218"/>
    <lineage>
        <taxon>Bacteria</taxon>
        <taxon>Pseudomonadati</taxon>
        <taxon>Pseudomonadota</taxon>
        <taxon>Betaproteobacteria</taxon>
        <taxon>Nitrosomonadales</taxon>
        <taxon>Sterolibacteriaceae</taxon>
        <taxon>Georgfuchsia</taxon>
    </lineage>
</organism>
<comment type="cofactor">
    <cofactor evidence="8">
        <name>tungstopterin</name>
        <dbReference type="ChEBI" id="CHEBI:30402"/>
    </cofactor>
</comment>
<dbReference type="InterPro" id="IPR051919">
    <property type="entry name" value="W-dependent_AOR"/>
</dbReference>
<dbReference type="SUPFAM" id="SSF56228">
    <property type="entry name" value="Aldehyde ferredoxin oxidoreductase, N-terminal domain"/>
    <property type="match status" value="1"/>
</dbReference>
<dbReference type="Gene3D" id="1.10.599.10">
    <property type="entry name" value="Aldehyde Ferredoxin Oxidoreductase Protein, subunit A, domain 3"/>
    <property type="match status" value="1"/>
</dbReference>
<keyword evidence="3" id="KW-0004">4Fe-4S</keyword>
<evidence type="ECO:0000256" key="4">
    <source>
        <dbReference type="ARBA" id="ARBA00022723"/>
    </source>
</evidence>
<dbReference type="Gene3D" id="3.60.9.10">
    <property type="entry name" value="Aldehyde ferredoxin oxidoreductase, N-terminal domain"/>
    <property type="match status" value="1"/>
</dbReference>
<evidence type="ECO:0000259" key="9">
    <source>
        <dbReference type="SMART" id="SM00790"/>
    </source>
</evidence>